<name>A0A1G1TK00_9BACT</name>
<accession>A0A1G1TK00</accession>
<organism evidence="1 2">
    <name type="scientific">Hymenobacter coccineus</name>
    <dbReference type="NCBI Taxonomy" id="1908235"/>
    <lineage>
        <taxon>Bacteria</taxon>
        <taxon>Pseudomonadati</taxon>
        <taxon>Bacteroidota</taxon>
        <taxon>Cytophagia</taxon>
        <taxon>Cytophagales</taxon>
        <taxon>Hymenobacteraceae</taxon>
        <taxon>Hymenobacter</taxon>
    </lineage>
</organism>
<comment type="caution">
    <text evidence="1">The sequence shown here is derived from an EMBL/GenBank/DDBJ whole genome shotgun (WGS) entry which is preliminary data.</text>
</comment>
<reference evidence="1 2" key="1">
    <citation type="submission" date="2016-08" db="EMBL/GenBank/DDBJ databases">
        <title>Hymenobacter coccineus sp. nov., Hymenobacter lapidarius sp. nov. and Hymenobacter glacialis sp. nov., isolated from Antarctic soil.</title>
        <authorList>
            <person name="Sedlacek I."/>
            <person name="Kralova S."/>
            <person name="Kyrova K."/>
            <person name="Maslanova I."/>
            <person name="Stankova E."/>
            <person name="Vrbovska V."/>
            <person name="Nemec M."/>
            <person name="Bartak M."/>
            <person name="Svec P."/>
            <person name="Busse H.-J."/>
            <person name="Pantucek R."/>
        </authorList>
    </citation>
    <scope>NUCLEOTIDE SEQUENCE [LARGE SCALE GENOMIC DNA]</scope>
    <source>
        <strain evidence="1 2">CCM 8649</strain>
    </source>
</reference>
<protein>
    <submittedName>
        <fullName evidence="1">Uncharacterized protein</fullName>
    </submittedName>
</protein>
<dbReference type="RefSeq" id="WP_070742180.1">
    <property type="nucleotide sequence ID" value="NZ_MDZA01000079.1"/>
</dbReference>
<evidence type="ECO:0000313" key="1">
    <source>
        <dbReference type="EMBL" id="OGX91193.1"/>
    </source>
</evidence>
<dbReference type="AlphaFoldDB" id="A0A1G1TK00"/>
<sequence>MIAALALRVLKYVLLGALALVLGVVAADRYGAQHQRRTAPAVPVVVRKSAWGPGRTKTVRAVPPGPQQL</sequence>
<gene>
    <name evidence="1" type="ORF">BEN49_20635</name>
</gene>
<keyword evidence="2" id="KW-1185">Reference proteome</keyword>
<dbReference type="Proteomes" id="UP000177506">
    <property type="component" value="Unassembled WGS sequence"/>
</dbReference>
<proteinExistence type="predicted"/>
<evidence type="ECO:0000313" key="2">
    <source>
        <dbReference type="Proteomes" id="UP000177506"/>
    </source>
</evidence>
<dbReference type="EMBL" id="MDZA01000079">
    <property type="protein sequence ID" value="OGX91193.1"/>
    <property type="molecule type" value="Genomic_DNA"/>
</dbReference>